<feature type="compositionally biased region" description="Polar residues" evidence="1">
    <location>
        <begin position="1"/>
        <end position="18"/>
    </location>
</feature>
<proteinExistence type="predicted"/>
<organism evidence="3 4">
    <name type="scientific">Phialocephala subalpina</name>
    <dbReference type="NCBI Taxonomy" id="576137"/>
    <lineage>
        <taxon>Eukaryota</taxon>
        <taxon>Fungi</taxon>
        <taxon>Dikarya</taxon>
        <taxon>Ascomycota</taxon>
        <taxon>Pezizomycotina</taxon>
        <taxon>Leotiomycetes</taxon>
        <taxon>Helotiales</taxon>
        <taxon>Mollisiaceae</taxon>
        <taxon>Phialocephala</taxon>
        <taxon>Phialocephala fortinii species complex</taxon>
    </lineage>
</organism>
<evidence type="ECO:0000313" key="4">
    <source>
        <dbReference type="Proteomes" id="UP000184330"/>
    </source>
</evidence>
<sequence>MYHPISSRNSSDDGSTTIGDADESQECLASDKSTIEAPRTNRRRLLEITSTIILTLLATLTAHLIYRTFFHNPHYDFKLAIQTVCGEAYRKANDLNPKYHCGNTSTEALARVCYDQELHHRFQDFGWRYFEDKNVTIEVFEDRLAESAGTREPFWVQHGFHVTHCELAWQRMHRAIQKGGVLTTHLLNFEHTHHCGGILELRTDLYEINSQIMPLLNTC</sequence>
<dbReference type="PANTHER" id="PTHR35896">
    <property type="entry name" value="IG-LIKE DOMAIN-CONTAINING PROTEIN"/>
    <property type="match status" value="1"/>
</dbReference>
<name>A0A1L7XVK7_9HELO</name>
<feature type="region of interest" description="Disordered" evidence="1">
    <location>
        <begin position="1"/>
        <end position="23"/>
    </location>
</feature>
<dbReference type="OrthoDB" id="3501153at2759"/>
<reference evidence="3 4" key="1">
    <citation type="submission" date="2016-03" db="EMBL/GenBank/DDBJ databases">
        <authorList>
            <person name="Ploux O."/>
        </authorList>
    </citation>
    <scope>NUCLEOTIDE SEQUENCE [LARGE SCALE GENOMIC DNA]</scope>
    <source>
        <strain evidence="3 4">UAMH 11012</strain>
    </source>
</reference>
<protein>
    <submittedName>
        <fullName evidence="3">Uncharacterized protein</fullName>
    </submittedName>
</protein>
<feature type="transmembrane region" description="Helical" evidence="2">
    <location>
        <begin position="45"/>
        <end position="66"/>
    </location>
</feature>
<dbReference type="Proteomes" id="UP000184330">
    <property type="component" value="Unassembled WGS sequence"/>
</dbReference>
<evidence type="ECO:0000256" key="2">
    <source>
        <dbReference type="SAM" id="Phobius"/>
    </source>
</evidence>
<dbReference type="STRING" id="576137.A0A1L7XVK7"/>
<keyword evidence="2" id="KW-1133">Transmembrane helix</keyword>
<accession>A0A1L7XVK7</accession>
<keyword evidence="2" id="KW-0472">Membrane</keyword>
<keyword evidence="4" id="KW-1185">Reference proteome</keyword>
<evidence type="ECO:0000256" key="1">
    <source>
        <dbReference type="SAM" id="MobiDB-lite"/>
    </source>
</evidence>
<dbReference type="EMBL" id="FJOG01000064">
    <property type="protein sequence ID" value="CZR69039.1"/>
    <property type="molecule type" value="Genomic_DNA"/>
</dbReference>
<keyword evidence="2" id="KW-0812">Transmembrane</keyword>
<dbReference type="PANTHER" id="PTHR35896:SF3">
    <property type="entry name" value="MAJOR FACILITATOR SUPERFAMILY TRANSPORTER"/>
    <property type="match status" value="1"/>
</dbReference>
<dbReference type="InterPro" id="IPR053008">
    <property type="entry name" value="Phomopsin_biosynth_assoc"/>
</dbReference>
<gene>
    <name evidence="3" type="ORF">PAC_18940</name>
</gene>
<dbReference type="AlphaFoldDB" id="A0A1L7XVK7"/>
<evidence type="ECO:0000313" key="3">
    <source>
        <dbReference type="EMBL" id="CZR69039.1"/>
    </source>
</evidence>